<evidence type="ECO:0000313" key="2">
    <source>
        <dbReference type="Proteomes" id="UP001596288"/>
    </source>
</evidence>
<dbReference type="RefSeq" id="WP_171000541.1">
    <property type="nucleotide sequence ID" value="NZ_BJDF01000018.1"/>
</dbReference>
<dbReference type="Proteomes" id="UP001596288">
    <property type="component" value="Unassembled WGS sequence"/>
</dbReference>
<comment type="caution">
    <text evidence="1">The sequence shown here is derived from an EMBL/GenBank/DDBJ whole genome shotgun (WGS) entry which is preliminary data.</text>
</comment>
<sequence length="50" mass="5696">MTTVHEKIIFNNKKIKVNNKSSGLNGDAGLIAINEFMPKLRLDKVYQIYS</sequence>
<protein>
    <submittedName>
        <fullName evidence="1">Uncharacterized protein</fullName>
    </submittedName>
</protein>
<accession>A0ABW1RNW6</accession>
<organism evidence="1 2">
    <name type="scientific">Companilactobacillus huachuanensis</name>
    <dbReference type="NCBI Taxonomy" id="2559914"/>
    <lineage>
        <taxon>Bacteria</taxon>
        <taxon>Bacillati</taxon>
        <taxon>Bacillota</taxon>
        <taxon>Bacilli</taxon>
        <taxon>Lactobacillales</taxon>
        <taxon>Lactobacillaceae</taxon>
        <taxon>Companilactobacillus</taxon>
    </lineage>
</organism>
<proteinExistence type="predicted"/>
<dbReference type="EMBL" id="JBHSSF010000022">
    <property type="protein sequence ID" value="MFC6177092.1"/>
    <property type="molecule type" value="Genomic_DNA"/>
</dbReference>
<name>A0ABW1RNW6_9LACO</name>
<keyword evidence="2" id="KW-1185">Reference proteome</keyword>
<reference evidence="2" key="1">
    <citation type="journal article" date="2019" name="Int. J. Syst. Evol. Microbiol.">
        <title>The Global Catalogue of Microorganisms (GCM) 10K type strain sequencing project: providing services to taxonomists for standard genome sequencing and annotation.</title>
        <authorList>
            <consortium name="The Broad Institute Genomics Platform"/>
            <consortium name="The Broad Institute Genome Sequencing Center for Infectious Disease"/>
            <person name="Wu L."/>
            <person name="Ma J."/>
        </authorList>
    </citation>
    <scope>NUCLEOTIDE SEQUENCE [LARGE SCALE GENOMIC DNA]</scope>
    <source>
        <strain evidence="2">CCM 8927</strain>
    </source>
</reference>
<evidence type="ECO:0000313" key="1">
    <source>
        <dbReference type="EMBL" id="MFC6177092.1"/>
    </source>
</evidence>
<gene>
    <name evidence="1" type="ORF">ACFQAV_09575</name>
</gene>